<feature type="region of interest" description="Disordered" evidence="2">
    <location>
        <begin position="66"/>
        <end position="99"/>
    </location>
</feature>
<evidence type="ECO:0000256" key="2">
    <source>
        <dbReference type="SAM" id="MobiDB-lite"/>
    </source>
</evidence>
<feature type="compositionally biased region" description="Basic and acidic residues" evidence="2">
    <location>
        <begin position="41"/>
        <end position="51"/>
    </location>
</feature>
<proteinExistence type="predicted"/>
<sequence length="203" mass="22951">GRKKDKPEPTLDDSTFDGLDADLDVDVDADLDDDHGMNYMDTKEPVNEGRLSEETEELKLTIDTEEIVQDKGSGKKRGSTEELVSTTRPEDVGTVRTDVGTADPIAPLITTTSIFDDEDAEVARLVYEEELAELEREKEKRQREEEASETVIAEMYDEVQAGIEADALFIAKIQQEEREEYTIKERAKFLAETIATQRRFRAT</sequence>
<name>A0A699QFN9_TANCI</name>
<feature type="non-terminal residue" evidence="3">
    <location>
        <position position="1"/>
    </location>
</feature>
<reference evidence="3" key="1">
    <citation type="journal article" date="2019" name="Sci. Rep.">
        <title>Draft genome of Tanacetum cinerariifolium, the natural source of mosquito coil.</title>
        <authorList>
            <person name="Yamashiro T."/>
            <person name="Shiraishi A."/>
            <person name="Satake H."/>
            <person name="Nakayama K."/>
        </authorList>
    </citation>
    <scope>NUCLEOTIDE SEQUENCE</scope>
</reference>
<organism evidence="3">
    <name type="scientific">Tanacetum cinerariifolium</name>
    <name type="common">Dalmatian daisy</name>
    <name type="synonym">Chrysanthemum cinerariifolium</name>
    <dbReference type="NCBI Taxonomy" id="118510"/>
    <lineage>
        <taxon>Eukaryota</taxon>
        <taxon>Viridiplantae</taxon>
        <taxon>Streptophyta</taxon>
        <taxon>Embryophyta</taxon>
        <taxon>Tracheophyta</taxon>
        <taxon>Spermatophyta</taxon>
        <taxon>Magnoliopsida</taxon>
        <taxon>eudicotyledons</taxon>
        <taxon>Gunneridae</taxon>
        <taxon>Pentapetalae</taxon>
        <taxon>asterids</taxon>
        <taxon>campanulids</taxon>
        <taxon>Asterales</taxon>
        <taxon>Asteraceae</taxon>
        <taxon>Asteroideae</taxon>
        <taxon>Anthemideae</taxon>
        <taxon>Anthemidinae</taxon>
        <taxon>Tanacetum</taxon>
    </lineage>
</organism>
<accession>A0A699QFN9</accession>
<keyword evidence="1" id="KW-0175">Coiled coil</keyword>
<gene>
    <name evidence="3" type="ORF">Tci_836501</name>
</gene>
<feature type="region of interest" description="Disordered" evidence="2">
    <location>
        <begin position="1"/>
        <end position="51"/>
    </location>
</feature>
<dbReference type="EMBL" id="BKCJ011002690">
    <property type="protein sequence ID" value="GFC64531.1"/>
    <property type="molecule type" value="Genomic_DNA"/>
</dbReference>
<comment type="caution">
    <text evidence="3">The sequence shown here is derived from an EMBL/GenBank/DDBJ whole genome shotgun (WGS) entry which is preliminary data.</text>
</comment>
<feature type="compositionally biased region" description="Acidic residues" evidence="2">
    <location>
        <begin position="10"/>
        <end position="33"/>
    </location>
</feature>
<evidence type="ECO:0000256" key="1">
    <source>
        <dbReference type="SAM" id="Coils"/>
    </source>
</evidence>
<protein>
    <submittedName>
        <fullName evidence="3">Uncharacterized protein</fullName>
    </submittedName>
</protein>
<feature type="coiled-coil region" evidence="1">
    <location>
        <begin position="117"/>
        <end position="154"/>
    </location>
</feature>
<dbReference type="AlphaFoldDB" id="A0A699QFN9"/>
<evidence type="ECO:0000313" key="3">
    <source>
        <dbReference type="EMBL" id="GFC64531.1"/>
    </source>
</evidence>